<feature type="active site" description="Charge relay system" evidence="5">
    <location>
        <position position="171"/>
    </location>
</feature>
<feature type="active site" description="Charge relay system" evidence="5">
    <location>
        <position position="390"/>
    </location>
</feature>
<protein>
    <recommendedName>
        <fullName evidence="6">Peptidase S8/S53 domain-containing protein</fullName>
    </recommendedName>
</protein>
<dbReference type="AlphaFoldDB" id="A0A7V1EHP2"/>
<keyword evidence="3 5" id="KW-0378">Hydrolase</keyword>
<keyword evidence="4 5" id="KW-0720">Serine protease</keyword>
<dbReference type="Pfam" id="PF00082">
    <property type="entry name" value="Peptidase_S8"/>
    <property type="match status" value="1"/>
</dbReference>
<evidence type="ECO:0000256" key="5">
    <source>
        <dbReference type="PROSITE-ProRule" id="PRU01240"/>
    </source>
</evidence>
<dbReference type="InterPro" id="IPR000209">
    <property type="entry name" value="Peptidase_S8/S53_dom"/>
</dbReference>
<dbReference type="InterPro" id="IPR015500">
    <property type="entry name" value="Peptidase_S8_subtilisin-rel"/>
</dbReference>
<organism evidence="7">
    <name type="scientific">candidate division WOR-3 bacterium</name>
    <dbReference type="NCBI Taxonomy" id="2052148"/>
    <lineage>
        <taxon>Bacteria</taxon>
        <taxon>Bacteria division WOR-3</taxon>
    </lineage>
</organism>
<dbReference type="PROSITE" id="PS00138">
    <property type="entry name" value="SUBTILASE_SER"/>
    <property type="match status" value="1"/>
</dbReference>
<dbReference type="InterPro" id="IPR050131">
    <property type="entry name" value="Peptidase_S8_subtilisin-like"/>
</dbReference>
<feature type="active site" description="Charge relay system" evidence="5">
    <location>
        <position position="206"/>
    </location>
</feature>
<dbReference type="SUPFAM" id="SSF52743">
    <property type="entry name" value="Subtilisin-like"/>
    <property type="match status" value="1"/>
</dbReference>
<accession>A0A7V1EHP2</accession>
<proteinExistence type="inferred from homology"/>
<sequence length="825" mass="91348">MFGLLLGFLLAMRPAIPGKMTPELVNILNSASDNEKILVIVHMMTEYPYDQLKGMSPQEKCVVFKDIALNSQREIVEYLKTLPKEFVEVGGQFWIFNGFHLKATKAIIYELAKRDDIWFICHNGIIKLDAELSAEQDVTGRAPEWNITKIKADSCWAAGYSGSGIIIGHIDTGVLTTHEALTGKWLSPYWRDGVNNQSSPYDDHGHGTHTMGTICGGDGPGPFANDVGVAYGAQHIPTKAFDSGGSGQYVWIDTCMQYLADLKAGGVDIRVIGNSWGGSGTDLHFWDAVLNWKNLDIFPVFSNGDSGPSAGTVGSPASYPLSMGVGATTIEDNMASFSSRGPAPNQNPWNDPQYWYYSTWNLLKPDVSAPGYNVRSSYNNGGYTSMNGTSMASPHVTGGTAILLEKNSNLTPDQLYEIFYTTCDQPSGGGPYPNNNYGWGRINLYRALQQTPPPPHHNMRVQTIIVPEVRHREYTVIQPQVRYKNAGTYDENNIPVVCQIKRGTTTVYTSNRTIGFLAQNDDTIITFDNFTLGSCGNHYQALGIANLGTDTLKYDDTLKKNFVAARVYEVTTPDCNAWKIANADSGTPPAPTNPIWIVATTTEKQQISALDNQWWVTAGSPQDTAHMDCQLYGFRLTNVPDTAIEEMTLEWWGYHGSCVRNQLRLRLWNTLTSTYSLKLVLQNVTSDQLLTVNVPDDSAEAFVGNDGFFYTYVANDVYIKSSCPLLFTHTKDGHHFIGDIITGGDIGTWIGQVMGVNLYAPPDYDEYVKIDGEKLAPVNGKYYLSVNEMLQEISYIDEARLYVIDHPAESDVYPYEALLWPGIRV</sequence>
<name>A0A7V1EHP2_UNCW3</name>
<dbReference type="PANTHER" id="PTHR43806:SF67">
    <property type="entry name" value="EGF-LIKE DOMAIN-CONTAINING PROTEIN"/>
    <property type="match status" value="1"/>
</dbReference>
<dbReference type="InterPro" id="IPR023828">
    <property type="entry name" value="Peptidase_S8_Ser-AS"/>
</dbReference>
<dbReference type="PANTHER" id="PTHR43806">
    <property type="entry name" value="PEPTIDASE S8"/>
    <property type="match status" value="1"/>
</dbReference>
<dbReference type="EMBL" id="DSKY01000010">
    <property type="protein sequence ID" value="HDY58652.1"/>
    <property type="molecule type" value="Genomic_DNA"/>
</dbReference>
<comment type="caution">
    <text evidence="7">The sequence shown here is derived from an EMBL/GenBank/DDBJ whole genome shotgun (WGS) entry which is preliminary data.</text>
</comment>
<dbReference type="GO" id="GO:0006508">
    <property type="term" value="P:proteolysis"/>
    <property type="evidence" value="ECO:0007669"/>
    <property type="project" value="UniProtKB-KW"/>
</dbReference>
<evidence type="ECO:0000256" key="2">
    <source>
        <dbReference type="ARBA" id="ARBA00022670"/>
    </source>
</evidence>
<dbReference type="InterPro" id="IPR036852">
    <property type="entry name" value="Peptidase_S8/S53_dom_sf"/>
</dbReference>
<gene>
    <name evidence="7" type="ORF">ENP86_03760</name>
</gene>
<dbReference type="PRINTS" id="PR00723">
    <property type="entry name" value="SUBTILISIN"/>
</dbReference>
<dbReference type="GO" id="GO:0004252">
    <property type="term" value="F:serine-type endopeptidase activity"/>
    <property type="evidence" value="ECO:0007669"/>
    <property type="project" value="UniProtKB-UniRule"/>
</dbReference>
<evidence type="ECO:0000313" key="7">
    <source>
        <dbReference type="EMBL" id="HDY58652.1"/>
    </source>
</evidence>
<dbReference type="PROSITE" id="PS51892">
    <property type="entry name" value="SUBTILASE"/>
    <property type="match status" value="1"/>
</dbReference>
<evidence type="ECO:0000256" key="1">
    <source>
        <dbReference type="ARBA" id="ARBA00011073"/>
    </source>
</evidence>
<dbReference type="Gene3D" id="3.40.50.200">
    <property type="entry name" value="Peptidase S8/S53 domain"/>
    <property type="match status" value="1"/>
</dbReference>
<evidence type="ECO:0000256" key="3">
    <source>
        <dbReference type="ARBA" id="ARBA00022801"/>
    </source>
</evidence>
<keyword evidence="2 5" id="KW-0645">Protease</keyword>
<evidence type="ECO:0000259" key="6">
    <source>
        <dbReference type="Pfam" id="PF00082"/>
    </source>
</evidence>
<reference evidence="7" key="1">
    <citation type="journal article" date="2020" name="mSystems">
        <title>Genome- and Community-Level Interaction Insights into Carbon Utilization and Element Cycling Functions of Hydrothermarchaeota in Hydrothermal Sediment.</title>
        <authorList>
            <person name="Zhou Z."/>
            <person name="Liu Y."/>
            <person name="Xu W."/>
            <person name="Pan J."/>
            <person name="Luo Z.H."/>
            <person name="Li M."/>
        </authorList>
    </citation>
    <scope>NUCLEOTIDE SEQUENCE [LARGE SCALE GENOMIC DNA]</scope>
    <source>
        <strain evidence="7">SpSt-258</strain>
    </source>
</reference>
<evidence type="ECO:0000256" key="4">
    <source>
        <dbReference type="ARBA" id="ARBA00022825"/>
    </source>
</evidence>
<comment type="similarity">
    <text evidence="1 5">Belongs to the peptidase S8 family.</text>
</comment>
<feature type="domain" description="Peptidase S8/S53" evidence="6">
    <location>
        <begin position="162"/>
        <end position="440"/>
    </location>
</feature>